<accession>A0A9W4RQV3</accession>
<dbReference type="PANTHER" id="PTHR23501:SF59">
    <property type="entry name" value="MAJOR FACILITATOR SUPERFAMILY (MFS) PROFILE DOMAIN-CONTAINING PROTEIN-RELATED"/>
    <property type="match status" value="1"/>
</dbReference>
<gene>
    <name evidence="6" type="ORF">CGXH109_LOCUS41784</name>
</gene>
<dbReference type="GO" id="GO:0005886">
    <property type="term" value="C:plasma membrane"/>
    <property type="evidence" value="ECO:0007669"/>
    <property type="project" value="TreeGrafter"/>
</dbReference>
<evidence type="ECO:0000256" key="1">
    <source>
        <dbReference type="ARBA" id="ARBA00004141"/>
    </source>
</evidence>
<feature type="transmembrane region" description="Helical" evidence="5">
    <location>
        <begin position="99"/>
        <end position="124"/>
    </location>
</feature>
<evidence type="ECO:0000256" key="3">
    <source>
        <dbReference type="ARBA" id="ARBA00022989"/>
    </source>
</evidence>
<feature type="transmembrane region" description="Helical" evidence="5">
    <location>
        <begin position="31"/>
        <end position="52"/>
    </location>
</feature>
<dbReference type="AlphaFoldDB" id="A0A9W4RQV3"/>
<organism evidence="6 7">
    <name type="scientific">Colletotrichum noveboracense</name>
    <dbReference type="NCBI Taxonomy" id="2664923"/>
    <lineage>
        <taxon>Eukaryota</taxon>
        <taxon>Fungi</taxon>
        <taxon>Dikarya</taxon>
        <taxon>Ascomycota</taxon>
        <taxon>Pezizomycotina</taxon>
        <taxon>Sordariomycetes</taxon>
        <taxon>Hypocreomycetidae</taxon>
        <taxon>Glomerellales</taxon>
        <taxon>Glomerellaceae</taxon>
        <taxon>Colletotrichum</taxon>
        <taxon>Colletotrichum gloeosporioides species complex</taxon>
    </lineage>
</organism>
<proteinExistence type="predicted"/>
<dbReference type="EMBL" id="CAMGZC010000212">
    <property type="protein sequence ID" value="CAI0645064.1"/>
    <property type="molecule type" value="Genomic_DNA"/>
</dbReference>
<evidence type="ECO:0000256" key="4">
    <source>
        <dbReference type="ARBA" id="ARBA00023136"/>
    </source>
</evidence>
<dbReference type="Proteomes" id="UP001152533">
    <property type="component" value="Unassembled WGS sequence"/>
</dbReference>
<evidence type="ECO:0000256" key="2">
    <source>
        <dbReference type="ARBA" id="ARBA00022692"/>
    </source>
</evidence>
<protein>
    <submittedName>
        <fullName evidence="6">Uncharacterized protein</fullName>
    </submittedName>
</protein>
<evidence type="ECO:0000256" key="5">
    <source>
        <dbReference type="SAM" id="Phobius"/>
    </source>
</evidence>
<keyword evidence="7" id="KW-1185">Reference proteome</keyword>
<feature type="transmembrane region" description="Helical" evidence="5">
    <location>
        <begin position="64"/>
        <end position="87"/>
    </location>
</feature>
<dbReference type="GO" id="GO:0022857">
    <property type="term" value="F:transmembrane transporter activity"/>
    <property type="evidence" value="ECO:0007669"/>
    <property type="project" value="TreeGrafter"/>
</dbReference>
<dbReference type="PANTHER" id="PTHR23501">
    <property type="entry name" value="MAJOR FACILITATOR SUPERFAMILY"/>
    <property type="match status" value="1"/>
</dbReference>
<keyword evidence="4 5" id="KW-0472">Membrane</keyword>
<sequence>MASWVSLLVGISWGGVQFAWGSAQTVAPITLGAVGLAAMVIYEACYAPYPFLKKTIFTSVNSSYTLTTSGVVMLPVSVLLVLGSIVSGVMISQLNSYQWAIWVGWTLTWGVGTPVIVWVVMLMVGGVGYGFMLNAQTFVSGVSTLEENAVELAAIYLFCWTLGTAIRNFMAMKLPVELSAVAQHAEQYLATLRSLLSGAF</sequence>
<comment type="subcellular location">
    <subcellularLocation>
        <location evidence="1">Membrane</location>
        <topology evidence="1">Multi-pass membrane protein</topology>
    </subcellularLocation>
</comment>
<evidence type="ECO:0000313" key="7">
    <source>
        <dbReference type="Proteomes" id="UP001152533"/>
    </source>
</evidence>
<keyword evidence="2 5" id="KW-0812">Transmembrane</keyword>
<keyword evidence="3 5" id="KW-1133">Transmembrane helix</keyword>
<comment type="caution">
    <text evidence="6">The sequence shown here is derived from an EMBL/GenBank/DDBJ whole genome shotgun (WGS) entry which is preliminary data.</text>
</comment>
<name>A0A9W4RQV3_9PEZI</name>
<reference evidence="6" key="1">
    <citation type="submission" date="2022-08" db="EMBL/GenBank/DDBJ databases">
        <authorList>
            <person name="Giroux E."/>
            <person name="Giroux E."/>
        </authorList>
    </citation>
    <scope>NUCLEOTIDE SEQUENCE</scope>
    <source>
        <strain evidence="6">H1091258</strain>
    </source>
</reference>
<evidence type="ECO:0000313" key="6">
    <source>
        <dbReference type="EMBL" id="CAI0645064.1"/>
    </source>
</evidence>